<sequence length="175" mass="19493">MEDTSYTLNRELDSPTTSGIEAGAEHRSADPCEHEIKDIGNPDGRIPEHIPTNSREEETIAEAGNPDIRVPDRVKREDGLRAQHAFTIGDAEEERGEGRERREIIHRRTQAEEQTNAVQDDTTTGQEGPKELELGGTWLSQVRSCLKDRLRYIEGGEGVSGDELGGRKWGFEKGT</sequence>
<feature type="compositionally biased region" description="Polar residues" evidence="1">
    <location>
        <begin position="112"/>
        <end position="126"/>
    </location>
</feature>
<feature type="compositionally biased region" description="Basic and acidic residues" evidence="1">
    <location>
        <begin position="164"/>
        <end position="175"/>
    </location>
</feature>
<feature type="region of interest" description="Disordered" evidence="1">
    <location>
        <begin position="110"/>
        <end position="131"/>
    </location>
</feature>
<evidence type="ECO:0000313" key="2">
    <source>
        <dbReference type="EMBL" id="KAJ1202128.1"/>
    </source>
</evidence>
<feature type="region of interest" description="Disordered" evidence="1">
    <location>
        <begin position="1"/>
        <end position="70"/>
    </location>
</feature>
<accession>A0AAV7VKH4</accession>
<feature type="compositionally biased region" description="Polar residues" evidence="1">
    <location>
        <begin position="1"/>
        <end position="19"/>
    </location>
</feature>
<gene>
    <name evidence="2" type="ORF">NDU88_005929</name>
</gene>
<protein>
    <submittedName>
        <fullName evidence="2">Uncharacterized protein</fullName>
    </submittedName>
</protein>
<name>A0AAV7VKH4_PLEWA</name>
<feature type="compositionally biased region" description="Basic and acidic residues" evidence="1">
    <location>
        <begin position="23"/>
        <end position="58"/>
    </location>
</feature>
<dbReference type="EMBL" id="JANPWB010000003">
    <property type="protein sequence ID" value="KAJ1202128.1"/>
    <property type="molecule type" value="Genomic_DNA"/>
</dbReference>
<proteinExistence type="predicted"/>
<evidence type="ECO:0000313" key="3">
    <source>
        <dbReference type="Proteomes" id="UP001066276"/>
    </source>
</evidence>
<comment type="caution">
    <text evidence="2">The sequence shown here is derived from an EMBL/GenBank/DDBJ whole genome shotgun (WGS) entry which is preliminary data.</text>
</comment>
<organism evidence="2 3">
    <name type="scientific">Pleurodeles waltl</name>
    <name type="common">Iberian ribbed newt</name>
    <dbReference type="NCBI Taxonomy" id="8319"/>
    <lineage>
        <taxon>Eukaryota</taxon>
        <taxon>Metazoa</taxon>
        <taxon>Chordata</taxon>
        <taxon>Craniata</taxon>
        <taxon>Vertebrata</taxon>
        <taxon>Euteleostomi</taxon>
        <taxon>Amphibia</taxon>
        <taxon>Batrachia</taxon>
        <taxon>Caudata</taxon>
        <taxon>Salamandroidea</taxon>
        <taxon>Salamandridae</taxon>
        <taxon>Pleurodelinae</taxon>
        <taxon>Pleurodeles</taxon>
    </lineage>
</organism>
<evidence type="ECO:0000256" key="1">
    <source>
        <dbReference type="SAM" id="MobiDB-lite"/>
    </source>
</evidence>
<feature type="region of interest" description="Disordered" evidence="1">
    <location>
        <begin position="156"/>
        <end position="175"/>
    </location>
</feature>
<dbReference type="Proteomes" id="UP001066276">
    <property type="component" value="Chromosome 2_1"/>
</dbReference>
<reference evidence="2" key="1">
    <citation type="journal article" date="2022" name="bioRxiv">
        <title>Sequencing and chromosome-scale assembly of the giantPleurodeles waltlgenome.</title>
        <authorList>
            <person name="Brown T."/>
            <person name="Elewa A."/>
            <person name="Iarovenko S."/>
            <person name="Subramanian E."/>
            <person name="Araus A.J."/>
            <person name="Petzold A."/>
            <person name="Susuki M."/>
            <person name="Suzuki K.-i.T."/>
            <person name="Hayashi T."/>
            <person name="Toyoda A."/>
            <person name="Oliveira C."/>
            <person name="Osipova E."/>
            <person name="Leigh N.D."/>
            <person name="Simon A."/>
            <person name="Yun M.H."/>
        </authorList>
    </citation>
    <scope>NUCLEOTIDE SEQUENCE</scope>
    <source>
        <strain evidence="2">20211129_DDA</strain>
        <tissue evidence="2">Liver</tissue>
    </source>
</reference>
<keyword evidence="3" id="KW-1185">Reference proteome</keyword>
<dbReference type="AlphaFoldDB" id="A0AAV7VKH4"/>